<comment type="caution">
    <text evidence="2">The sequence shown here is derived from an EMBL/GenBank/DDBJ whole genome shotgun (WGS) entry which is preliminary data.</text>
</comment>
<dbReference type="Proteomes" id="UP000784294">
    <property type="component" value="Unassembled WGS sequence"/>
</dbReference>
<gene>
    <name evidence="2" type="ORF">PXEA_LOCUS19461</name>
</gene>
<accession>A0A448X207</accession>
<name>A0A448X207_9PLAT</name>
<sequence length="89" mass="10128">MHLPTSVAKLEAEAPHARDGSPTATARVTTDGIKLKSSEIHHERERSQPTEELLAQINELTEKLNLLEQANLKIKDDRDYYKDKYQMAV</sequence>
<dbReference type="EMBL" id="CAAALY010077592">
    <property type="protein sequence ID" value="VEL26021.1"/>
    <property type="molecule type" value="Genomic_DNA"/>
</dbReference>
<feature type="compositionally biased region" description="Basic and acidic residues" evidence="1">
    <location>
        <begin position="10"/>
        <end position="19"/>
    </location>
</feature>
<evidence type="ECO:0000256" key="1">
    <source>
        <dbReference type="SAM" id="MobiDB-lite"/>
    </source>
</evidence>
<feature type="region of interest" description="Disordered" evidence="1">
    <location>
        <begin position="1"/>
        <end position="51"/>
    </location>
</feature>
<evidence type="ECO:0000313" key="2">
    <source>
        <dbReference type="EMBL" id="VEL26021.1"/>
    </source>
</evidence>
<feature type="compositionally biased region" description="Basic and acidic residues" evidence="1">
    <location>
        <begin position="33"/>
        <end position="49"/>
    </location>
</feature>
<evidence type="ECO:0000313" key="3">
    <source>
        <dbReference type="Proteomes" id="UP000784294"/>
    </source>
</evidence>
<protein>
    <submittedName>
        <fullName evidence="2">Uncharacterized protein</fullName>
    </submittedName>
</protein>
<keyword evidence="3" id="KW-1185">Reference proteome</keyword>
<proteinExistence type="predicted"/>
<dbReference type="AlphaFoldDB" id="A0A448X207"/>
<organism evidence="2 3">
    <name type="scientific">Protopolystoma xenopodis</name>
    <dbReference type="NCBI Taxonomy" id="117903"/>
    <lineage>
        <taxon>Eukaryota</taxon>
        <taxon>Metazoa</taxon>
        <taxon>Spiralia</taxon>
        <taxon>Lophotrochozoa</taxon>
        <taxon>Platyhelminthes</taxon>
        <taxon>Monogenea</taxon>
        <taxon>Polyopisthocotylea</taxon>
        <taxon>Polystomatidea</taxon>
        <taxon>Polystomatidae</taxon>
        <taxon>Protopolystoma</taxon>
    </lineage>
</organism>
<reference evidence="2" key="1">
    <citation type="submission" date="2018-11" db="EMBL/GenBank/DDBJ databases">
        <authorList>
            <consortium name="Pathogen Informatics"/>
        </authorList>
    </citation>
    <scope>NUCLEOTIDE SEQUENCE</scope>
</reference>